<reference evidence="13 14" key="1">
    <citation type="submission" date="2024-02" db="EMBL/GenBank/DDBJ databases">
        <authorList>
            <person name="Vignale AGUSTIN F."/>
            <person name="Sosa J E."/>
            <person name="Modenutti C."/>
        </authorList>
    </citation>
    <scope>NUCLEOTIDE SEQUENCE [LARGE SCALE GENOMIC DNA]</scope>
</reference>
<gene>
    <name evidence="13" type="ORF">ILEXP_LOCUS39154</name>
</gene>
<name>A0ABC8TJQ5_9AQUA</name>
<keyword evidence="7 12" id="KW-0560">Oxidoreductase</keyword>
<dbReference type="PANTHER" id="PTHR24282:SF196">
    <property type="entry name" value="CYTOCHROME P450 714C2"/>
    <property type="match status" value="1"/>
</dbReference>
<evidence type="ECO:0000256" key="8">
    <source>
        <dbReference type="ARBA" id="ARBA00023004"/>
    </source>
</evidence>
<dbReference type="InterPro" id="IPR036396">
    <property type="entry name" value="Cyt_P450_sf"/>
</dbReference>
<comment type="subcellular location">
    <subcellularLocation>
        <location evidence="1">Membrane</location>
    </subcellularLocation>
</comment>
<dbReference type="InterPro" id="IPR001128">
    <property type="entry name" value="Cyt_P450"/>
</dbReference>
<dbReference type="PRINTS" id="PR00463">
    <property type="entry name" value="EP450I"/>
</dbReference>
<evidence type="ECO:0008006" key="15">
    <source>
        <dbReference type="Google" id="ProtNLM"/>
    </source>
</evidence>
<keyword evidence="3 11" id="KW-0349">Heme</keyword>
<evidence type="ECO:0000313" key="14">
    <source>
        <dbReference type="Proteomes" id="UP001642360"/>
    </source>
</evidence>
<dbReference type="InterPro" id="IPR050665">
    <property type="entry name" value="Cytochrome_P450_Monooxygen"/>
</dbReference>
<keyword evidence="4" id="KW-0812">Transmembrane</keyword>
<evidence type="ECO:0000256" key="10">
    <source>
        <dbReference type="ARBA" id="ARBA00023136"/>
    </source>
</evidence>
<evidence type="ECO:0000313" key="13">
    <source>
        <dbReference type="EMBL" id="CAK9169682.1"/>
    </source>
</evidence>
<protein>
    <recommendedName>
        <fullName evidence="15">Cytochrome P450</fullName>
    </recommendedName>
</protein>
<organism evidence="13 14">
    <name type="scientific">Ilex paraguariensis</name>
    <name type="common">yerba mate</name>
    <dbReference type="NCBI Taxonomy" id="185542"/>
    <lineage>
        <taxon>Eukaryota</taxon>
        <taxon>Viridiplantae</taxon>
        <taxon>Streptophyta</taxon>
        <taxon>Embryophyta</taxon>
        <taxon>Tracheophyta</taxon>
        <taxon>Spermatophyta</taxon>
        <taxon>Magnoliopsida</taxon>
        <taxon>eudicotyledons</taxon>
        <taxon>Gunneridae</taxon>
        <taxon>Pentapetalae</taxon>
        <taxon>asterids</taxon>
        <taxon>campanulids</taxon>
        <taxon>Aquifoliales</taxon>
        <taxon>Aquifoliaceae</taxon>
        <taxon>Ilex</taxon>
    </lineage>
</organism>
<comment type="similarity">
    <text evidence="2 12">Belongs to the cytochrome P450 family.</text>
</comment>
<dbReference type="GO" id="GO:0046872">
    <property type="term" value="F:metal ion binding"/>
    <property type="evidence" value="ECO:0007669"/>
    <property type="project" value="UniProtKB-KW"/>
</dbReference>
<dbReference type="Pfam" id="PF00067">
    <property type="entry name" value="p450"/>
    <property type="match status" value="2"/>
</dbReference>
<evidence type="ECO:0000256" key="4">
    <source>
        <dbReference type="ARBA" id="ARBA00022692"/>
    </source>
</evidence>
<comment type="caution">
    <text evidence="13">The sequence shown here is derived from an EMBL/GenBank/DDBJ whole genome shotgun (WGS) entry which is preliminary data.</text>
</comment>
<dbReference type="InterPro" id="IPR017972">
    <property type="entry name" value="Cyt_P450_CS"/>
</dbReference>
<evidence type="ECO:0000256" key="9">
    <source>
        <dbReference type="ARBA" id="ARBA00023033"/>
    </source>
</evidence>
<dbReference type="PANTHER" id="PTHR24282">
    <property type="entry name" value="CYTOCHROME P450 FAMILY MEMBER"/>
    <property type="match status" value="1"/>
</dbReference>
<accession>A0ABC8TJQ5</accession>
<evidence type="ECO:0000256" key="7">
    <source>
        <dbReference type="ARBA" id="ARBA00023002"/>
    </source>
</evidence>
<dbReference type="GO" id="GO:0004497">
    <property type="term" value="F:monooxygenase activity"/>
    <property type="evidence" value="ECO:0007669"/>
    <property type="project" value="UniProtKB-KW"/>
</dbReference>
<evidence type="ECO:0000256" key="3">
    <source>
        <dbReference type="ARBA" id="ARBA00022617"/>
    </source>
</evidence>
<keyword evidence="8 11" id="KW-0408">Iron</keyword>
<keyword evidence="5 11" id="KW-0479">Metal-binding</keyword>
<dbReference type="PROSITE" id="PS00086">
    <property type="entry name" value="CYTOCHROME_P450"/>
    <property type="match status" value="2"/>
</dbReference>
<dbReference type="AlphaFoldDB" id="A0ABC8TJQ5"/>
<evidence type="ECO:0000256" key="5">
    <source>
        <dbReference type="ARBA" id="ARBA00022723"/>
    </source>
</evidence>
<dbReference type="EMBL" id="CAUOFW020005347">
    <property type="protein sequence ID" value="CAK9169682.1"/>
    <property type="molecule type" value="Genomic_DNA"/>
</dbReference>
<evidence type="ECO:0000256" key="12">
    <source>
        <dbReference type="RuleBase" id="RU000461"/>
    </source>
</evidence>
<dbReference type="GO" id="GO:0016020">
    <property type="term" value="C:membrane"/>
    <property type="evidence" value="ECO:0007669"/>
    <property type="project" value="UniProtKB-SubCell"/>
</dbReference>
<keyword evidence="6" id="KW-1133">Transmembrane helix</keyword>
<proteinExistence type="inferred from homology"/>
<keyword evidence="9 12" id="KW-0503">Monooxygenase</keyword>
<dbReference type="Gene3D" id="1.10.630.10">
    <property type="entry name" value="Cytochrome P450"/>
    <property type="match status" value="2"/>
</dbReference>
<dbReference type="InterPro" id="IPR002401">
    <property type="entry name" value="Cyt_P450_E_grp-I"/>
</dbReference>
<evidence type="ECO:0000256" key="11">
    <source>
        <dbReference type="PIRSR" id="PIRSR602401-1"/>
    </source>
</evidence>
<sequence length="573" mass="63872">MELFKMFMSIALLSAVGVFVRLYKALVTEPARVRRILKKQGISGPPPSFLLGNMMEVKKPIDAAAKATKSAANNGTQLDHNWVKKPIDAAAKATKSAANNGTQLDHNWVATLFPFFEKWRQIYGELFVFSLGNSQIMYVNHPDLIKEITTHTTYDLGKPSYHRKEFGPLLGDGILTTNGPTWAYHRKVLAPELYMEKIKGMTNQISESVVILVDAWKNKIDSEGGLADINIDEYMRTFSGDVISRACFGSNYVKGKEIFNRLKVLQEATSDKVLSIGIPGITYLPTKANREAWALEKEIHNLILEVVKERKETGAERDLLQMVMEGAENGEMNQKEIDQFIVANCKNVYLAAHEASAIGASWCLMLLASNPEWQDRVRAEVLEITGGRTPDADMLRKMKQLTMVLQETLRLYPSGPALAREVLNDVTIGGYQIPKGVILWTMVVTMHTEPEFWGPDVLNFNPERFANGVNAACKLPHGFLPFGFGPRICVGQHLAMVELKMLIASLLPHGFLPFGFGPRICVGQHLAMVELKMLIASLVSNFSFTLSPKYVHSPALKLVIKPEFGVDLLIKKL</sequence>
<dbReference type="Proteomes" id="UP001642360">
    <property type="component" value="Unassembled WGS sequence"/>
</dbReference>
<evidence type="ECO:0000256" key="1">
    <source>
        <dbReference type="ARBA" id="ARBA00004370"/>
    </source>
</evidence>
<evidence type="ECO:0000256" key="2">
    <source>
        <dbReference type="ARBA" id="ARBA00010617"/>
    </source>
</evidence>
<dbReference type="SUPFAM" id="SSF48264">
    <property type="entry name" value="Cytochrome P450"/>
    <property type="match status" value="2"/>
</dbReference>
<dbReference type="PRINTS" id="PR00385">
    <property type="entry name" value="P450"/>
</dbReference>
<evidence type="ECO:0000256" key="6">
    <source>
        <dbReference type="ARBA" id="ARBA00022989"/>
    </source>
</evidence>
<keyword evidence="10" id="KW-0472">Membrane</keyword>
<feature type="binding site" description="axial binding residue" evidence="11">
    <location>
        <position position="489"/>
    </location>
    <ligand>
        <name>heme</name>
        <dbReference type="ChEBI" id="CHEBI:30413"/>
    </ligand>
    <ligandPart>
        <name>Fe</name>
        <dbReference type="ChEBI" id="CHEBI:18248"/>
    </ligandPart>
</feature>
<keyword evidence="14" id="KW-1185">Reference proteome</keyword>
<comment type="cofactor">
    <cofactor evidence="11">
        <name>heme</name>
        <dbReference type="ChEBI" id="CHEBI:30413"/>
    </cofactor>
</comment>